<gene>
    <name evidence="2" type="ORF">MNBD_GAMMA16-1922</name>
</gene>
<dbReference type="InterPro" id="IPR012912">
    <property type="entry name" value="Plasmid_pRiA4b_Orf3-like"/>
</dbReference>
<accession>A0A3B0ZSF0</accession>
<dbReference type="PANTHER" id="PTHR41878:SF1">
    <property type="entry name" value="TNPR PROTEIN"/>
    <property type="match status" value="1"/>
</dbReference>
<protein>
    <recommendedName>
        <fullName evidence="1">Plasmid pRiA4b Orf3-like domain-containing protein</fullName>
    </recommendedName>
</protein>
<name>A0A3B0ZSF0_9ZZZZ</name>
<proteinExistence type="predicted"/>
<dbReference type="AlphaFoldDB" id="A0A3B0ZSF0"/>
<organism evidence="2">
    <name type="scientific">hydrothermal vent metagenome</name>
    <dbReference type="NCBI Taxonomy" id="652676"/>
    <lineage>
        <taxon>unclassified sequences</taxon>
        <taxon>metagenomes</taxon>
        <taxon>ecological metagenomes</taxon>
    </lineage>
</organism>
<dbReference type="SUPFAM" id="SSF159941">
    <property type="entry name" value="MM3350-like"/>
    <property type="match status" value="1"/>
</dbReference>
<dbReference type="EMBL" id="UOFO01000042">
    <property type="protein sequence ID" value="VAW84354.1"/>
    <property type="molecule type" value="Genomic_DNA"/>
</dbReference>
<sequence length="191" mass="22046">MSAKQLRSRYQIKIILEGSKPPIWRRLLVHSSIKLNLFHEAIQYSMGWLNCHLHQFEKDGILYGLADDELGADFGPELEDENEYRLSDLLNSEKDSLIYEYDFGDGWRHKVTLEKILPFDTSAGVVTCIKGKRSCPPENCGGIWGYENLLEIISDPAHSEHEEIIEWLGSDFEPEYFSLSETNNMLSQYVK</sequence>
<dbReference type="PANTHER" id="PTHR41878">
    <property type="entry name" value="LEXA REPRESSOR-RELATED"/>
    <property type="match status" value="1"/>
</dbReference>
<feature type="domain" description="Plasmid pRiA4b Orf3-like" evidence="1">
    <location>
        <begin position="9"/>
        <end position="180"/>
    </location>
</feature>
<dbReference type="Pfam" id="PF07929">
    <property type="entry name" value="PRiA4_ORF3"/>
    <property type="match status" value="1"/>
</dbReference>
<dbReference type="Gene3D" id="3.10.290.30">
    <property type="entry name" value="MM3350-like"/>
    <property type="match status" value="1"/>
</dbReference>
<reference evidence="2" key="1">
    <citation type="submission" date="2018-06" db="EMBL/GenBank/DDBJ databases">
        <authorList>
            <person name="Zhirakovskaya E."/>
        </authorList>
    </citation>
    <scope>NUCLEOTIDE SEQUENCE</scope>
</reference>
<evidence type="ECO:0000259" key="1">
    <source>
        <dbReference type="Pfam" id="PF07929"/>
    </source>
</evidence>
<dbReference type="InterPro" id="IPR024047">
    <property type="entry name" value="MM3350-like_sf"/>
</dbReference>
<evidence type="ECO:0000313" key="2">
    <source>
        <dbReference type="EMBL" id="VAW84354.1"/>
    </source>
</evidence>